<dbReference type="InParanoid" id="A0A059AA77"/>
<gene>
    <name evidence="1" type="ORF">EUGRSUZ_J00339</name>
</gene>
<evidence type="ECO:0000313" key="1">
    <source>
        <dbReference type="EMBL" id="KCW50639.1"/>
    </source>
</evidence>
<organism evidence="1">
    <name type="scientific">Eucalyptus grandis</name>
    <name type="common">Flooded gum</name>
    <dbReference type="NCBI Taxonomy" id="71139"/>
    <lineage>
        <taxon>Eukaryota</taxon>
        <taxon>Viridiplantae</taxon>
        <taxon>Streptophyta</taxon>
        <taxon>Embryophyta</taxon>
        <taxon>Tracheophyta</taxon>
        <taxon>Spermatophyta</taxon>
        <taxon>Magnoliopsida</taxon>
        <taxon>eudicotyledons</taxon>
        <taxon>Gunneridae</taxon>
        <taxon>Pentapetalae</taxon>
        <taxon>rosids</taxon>
        <taxon>malvids</taxon>
        <taxon>Myrtales</taxon>
        <taxon>Myrtaceae</taxon>
        <taxon>Myrtoideae</taxon>
        <taxon>Eucalypteae</taxon>
        <taxon>Eucalyptus</taxon>
    </lineage>
</organism>
<dbReference type="EMBL" id="KK198762">
    <property type="protein sequence ID" value="KCW50639.1"/>
    <property type="molecule type" value="Genomic_DNA"/>
</dbReference>
<reference evidence="1" key="1">
    <citation type="submission" date="2013-07" db="EMBL/GenBank/DDBJ databases">
        <title>The genome of Eucalyptus grandis.</title>
        <authorList>
            <person name="Schmutz J."/>
            <person name="Hayes R."/>
            <person name="Myburg A."/>
            <person name="Tuskan G."/>
            <person name="Grattapaglia D."/>
            <person name="Rokhsar D.S."/>
        </authorList>
    </citation>
    <scope>NUCLEOTIDE SEQUENCE</scope>
    <source>
        <tissue evidence="1">Leaf extractions</tissue>
    </source>
</reference>
<protein>
    <submittedName>
        <fullName evidence="1">Uncharacterized protein</fullName>
    </submittedName>
</protein>
<dbReference type="AlphaFoldDB" id="A0A059AA77"/>
<sequence length="88" mass="9957">MILKVFNLFVPHFGFSQLIFRIEKEDRESQDIAQVLVKAVAFALKTACLVRLGKPEIVPPLINLDMIILMLKEVRLACHLRALPSAKS</sequence>
<accession>A0A059AA77</accession>
<dbReference type="Gramene" id="KCW50639">
    <property type="protein sequence ID" value="KCW50639"/>
    <property type="gene ID" value="EUGRSUZ_J00339"/>
</dbReference>
<name>A0A059AA77_EUCGR</name>
<proteinExistence type="predicted"/>